<comment type="similarity">
    <text evidence="2 4">Belongs to the HUS1 family.</text>
</comment>
<dbReference type="AlphaFoldDB" id="A0AAD8DMG3"/>
<dbReference type="GO" id="GO:0000724">
    <property type="term" value="P:double-strand break repair via homologous recombination"/>
    <property type="evidence" value="ECO:0007669"/>
    <property type="project" value="TreeGrafter"/>
</dbReference>
<comment type="subcellular location">
    <subcellularLocation>
        <location evidence="1">Nucleus</location>
    </subcellularLocation>
</comment>
<reference evidence="5" key="1">
    <citation type="submission" date="2023-03" db="EMBL/GenBank/DDBJ databases">
        <title>Chromosome-level genomes of two armyworms, Mythimna separata and Mythimna loreyi, provide insights into the biosynthesis and reception of sex pheromones.</title>
        <authorList>
            <person name="Zhao H."/>
        </authorList>
    </citation>
    <scope>NUCLEOTIDE SEQUENCE</scope>
    <source>
        <strain evidence="5">BeijingLab</strain>
        <tissue evidence="5">Pupa</tissue>
    </source>
</reference>
<dbReference type="GO" id="GO:0031573">
    <property type="term" value="P:mitotic intra-S DNA damage checkpoint signaling"/>
    <property type="evidence" value="ECO:0007669"/>
    <property type="project" value="TreeGrafter"/>
</dbReference>
<dbReference type="InterPro" id="IPR016580">
    <property type="entry name" value="HUS1"/>
</dbReference>
<gene>
    <name evidence="5" type="ORF">PYW07_010531</name>
</gene>
<keyword evidence="3" id="KW-0539">Nucleus</keyword>
<dbReference type="PANTHER" id="PTHR12900">
    <property type="entry name" value="MITOTIC AND DNA DAMAGE CHECKPOINT PROTEIN HUS1"/>
    <property type="match status" value="1"/>
</dbReference>
<dbReference type="EMBL" id="JARGEI010000026">
    <property type="protein sequence ID" value="KAJ8708406.1"/>
    <property type="molecule type" value="Genomic_DNA"/>
</dbReference>
<dbReference type="GO" id="GO:0005730">
    <property type="term" value="C:nucleolus"/>
    <property type="evidence" value="ECO:0007669"/>
    <property type="project" value="InterPro"/>
</dbReference>
<dbReference type="PANTHER" id="PTHR12900:SF0">
    <property type="entry name" value="CHECKPOINT PROTEIN"/>
    <property type="match status" value="1"/>
</dbReference>
<dbReference type="PIRSF" id="PIRSF011312">
    <property type="entry name" value="Cell_cycle_HUS1"/>
    <property type="match status" value="1"/>
</dbReference>
<evidence type="ECO:0000256" key="4">
    <source>
        <dbReference type="PIRNR" id="PIRNR011312"/>
    </source>
</evidence>
<protein>
    <recommendedName>
        <fullName evidence="4">Checkpoint protein</fullName>
    </recommendedName>
</protein>
<dbReference type="GO" id="GO:0030896">
    <property type="term" value="C:checkpoint clamp complex"/>
    <property type="evidence" value="ECO:0007669"/>
    <property type="project" value="InterPro"/>
</dbReference>
<dbReference type="Gene3D" id="3.70.10.10">
    <property type="match status" value="1"/>
</dbReference>
<accession>A0AAD8DMG3</accession>
<dbReference type="Pfam" id="PF04005">
    <property type="entry name" value="Hus1"/>
    <property type="match status" value="1"/>
</dbReference>
<dbReference type="Proteomes" id="UP001231518">
    <property type="component" value="Chromosome 25"/>
</dbReference>
<dbReference type="GO" id="GO:0006289">
    <property type="term" value="P:nucleotide-excision repair"/>
    <property type="evidence" value="ECO:0007669"/>
    <property type="project" value="TreeGrafter"/>
</dbReference>
<evidence type="ECO:0000256" key="3">
    <source>
        <dbReference type="ARBA" id="ARBA00023242"/>
    </source>
</evidence>
<dbReference type="InterPro" id="IPR007150">
    <property type="entry name" value="HUS1/Mec3"/>
</dbReference>
<evidence type="ECO:0000313" key="6">
    <source>
        <dbReference type="Proteomes" id="UP001231518"/>
    </source>
</evidence>
<evidence type="ECO:0000256" key="2">
    <source>
        <dbReference type="ARBA" id="ARBA00005563"/>
    </source>
</evidence>
<organism evidence="5 6">
    <name type="scientific">Mythimna separata</name>
    <name type="common">Oriental armyworm</name>
    <name type="synonym">Pseudaletia separata</name>
    <dbReference type="NCBI Taxonomy" id="271217"/>
    <lineage>
        <taxon>Eukaryota</taxon>
        <taxon>Metazoa</taxon>
        <taxon>Ecdysozoa</taxon>
        <taxon>Arthropoda</taxon>
        <taxon>Hexapoda</taxon>
        <taxon>Insecta</taxon>
        <taxon>Pterygota</taxon>
        <taxon>Neoptera</taxon>
        <taxon>Endopterygota</taxon>
        <taxon>Lepidoptera</taxon>
        <taxon>Glossata</taxon>
        <taxon>Ditrysia</taxon>
        <taxon>Noctuoidea</taxon>
        <taxon>Noctuidae</taxon>
        <taxon>Noctuinae</taxon>
        <taxon>Hadenini</taxon>
        <taxon>Mythimna</taxon>
    </lineage>
</organism>
<dbReference type="GO" id="GO:0033314">
    <property type="term" value="P:mitotic DNA replication checkpoint signaling"/>
    <property type="evidence" value="ECO:0007669"/>
    <property type="project" value="TreeGrafter"/>
</dbReference>
<sequence>MKFRAVMIDAGPMREFSNVVTIISKLSKECVLRLTDDHLYFIVSEENSGPSPPVLWCEIPQRMFCSEYQMIGLDEEHKDIYMALSSGNLARSLVTLKTAKSLKMKLTKKQCPCLTLEIETPCVLSQQTRQVTHDIPVTVIPRKLWSDYHEPRIPDPDISIELPSLKQLRTTIDRMRTMASEVVIRASAEGRLTLQIKTDMAKVSTRFKGLNVEAFAGPIEHSDSETEETQANEDMSRICYCRVDAKKLSMFLSAEQIASNRTVCSVVHKKLVILCLQTDENVKLQCFISGIVY</sequence>
<comment type="caution">
    <text evidence="5">The sequence shown here is derived from an EMBL/GenBank/DDBJ whole genome shotgun (WGS) entry which is preliminary data.</text>
</comment>
<dbReference type="GO" id="GO:0000723">
    <property type="term" value="P:telomere maintenance"/>
    <property type="evidence" value="ECO:0007669"/>
    <property type="project" value="TreeGrafter"/>
</dbReference>
<dbReference type="GO" id="GO:0035861">
    <property type="term" value="C:site of double-strand break"/>
    <property type="evidence" value="ECO:0007669"/>
    <property type="project" value="TreeGrafter"/>
</dbReference>
<evidence type="ECO:0000313" key="5">
    <source>
        <dbReference type="EMBL" id="KAJ8708406.1"/>
    </source>
</evidence>
<evidence type="ECO:0000256" key="1">
    <source>
        <dbReference type="ARBA" id="ARBA00004123"/>
    </source>
</evidence>
<name>A0AAD8DMG3_MYTSE</name>
<keyword evidence="6" id="KW-1185">Reference proteome</keyword>
<dbReference type="GO" id="GO:0044778">
    <property type="term" value="P:meiotic DNA integrity checkpoint signaling"/>
    <property type="evidence" value="ECO:0007669"/>
    <property type="project" value="TreeGrafter"/>
</dbReference>
<proteinExistence type="inferred from homology"/>